<dbReference type="AlphaFoldDB" id="A0A2A2KIV7"/>
<keyword evidence="3" id="KW-1185">Reference proteome</keyword>
<reference evidence="2 3" key="1">
    <citation type="journal article" date="2017" name="Curr. Biol.">
        <title>Genome architecture and evolution of a unichromosomal asexual nematode.</title>
        <authorList>
            <person name="Fradin H."/>
            <person name="Zegar C."/>
            <person name="Gutwein M."/>
            <person name="Lucas J."/>
            <person name="Kovtun M."/>
            <person name="Corcoran D."/>
            <person name="Baugh L.R."/>
            <person name="Kiontke K."/>
            <person name="Gunsalus K."/>
            <person name="Fitch D.H."/>
            <person name="Piano F."/>
        </authorList>
    </citation>
    <scope>NUCLEOTIDE SEQUENCE [LARGE SCALE GENOMIC DNA]</scope>
    <source>
        <strain evidence="2">PF1309</strain>
    </source>
</reference>
<dbReference type="EMBL" id="LIAE01008447">
    <property type="protein sequence ID" value="PAV73976.1"/>
    <property type="molecule type" value="Genomic_DNA"/>
</dbReference>
<feature type="region of interest" description="Disordered" evidence="1">
    <location>
        <begin position="31"/>
        <end position="58"/>
    </location>
</feature>
<evidence type="ECO:0000256" key="1">
    <source>
        <dbReference type="SAM" id="MobiDB-lite"/>
    </source>
</evidence>
<name>A0A2A2KIV7_9BILA</name>
<organism evidence="2 3">
    <name type="scientific">Diploscapter pachys</name>
    <dbReference type="NCBI Taxonomy" id="2018661"/>
    <lineage>
        <taxon>Eukaryota</taxon>
        <taxon>Metazoa</taxon>
        <taxon>Ecdysozoa</taxon>
        <taxon>Nematoda</taxon>
        <taxon>Chromadorea</taxon>
        <taxon>Rhabditida</taxon>
        <taxon>Rhabditina</taxon>
        <taxon>Rhabditomorpha</taxon>
        <taxon>Rhabditoidea</taxon>
        <taxon>Rhabditidae</taxon>
        <taxon>Diploscapter</taxon>
    </lineage>
</organism>
<protein>
    <submittedName>
        <fullName evidence="2">Uncharacterized protein</fullName>
    </submittedName>
</protein>
<comment type="caution">
    <text evidence="2">The sequence shown here is derived from an EMBL/GenBank/DDBJ whole genome shotgun (WGS) entry which is preliminary data.</text>
</comment>
<dbReference type="Proteomes" id="UP000218231">
    <property type="component" value="Unassembled WGS sequence"/>
</dbReference>
<evidence type="ECO:0000313" key="2">
    <source>
        <dbReference type="EMBL" id="PAV73976.1"/>
    </source>
</evidence>
<evidence type="ECO:0000313" key="3">
    <source>
        <dbReference type="Proteomes" id="UP000218231"/>
    </source>
</evidence>
<accession>A0A2A2KIV7</accession>
<sequence length="95" mass="9893">MDTSSAMLACCAIGITCCPCETGAPSASQPGTIASTGSLRIKPTPSLIPTSSPRQRMSTMLEASPAPHCCHWPLLFSLWPGATVADRKLKTCASQ</sequence>
<feature type="compositionally biased region" description="Polar residues" evidence="1">
    <location>
        <begin position="47"/>
        <end position="58"/>
    </location>
</feature>
<gene>
    <name evidence="2" type="ORF">WR25_16519</name>
</gene>
<proteinExistence type="predicted"/>